<organism evidence="1 2">
    <name type="scientific">Aphanothece sacrum FPU1</name>
    <dbReference type="NCBI Taxonomy" id="1920663"/>
    <lineage>
        <taxon>Bacteria</taxon>
        <taxon>Bacillati</taxon>
        <taxon>Cyanobacteriota</taxon>
        <taxon>Cyanophyceae</taxon>
        <taxon>Oscillatoriophycideae</taxon>
        <taxon>Chroococcales</taxon>
        <taxon>Aphanothecaceae</taxon>
        <taxon>Aphanothece</taxon>
    </lineage>
</organism>
<evidence type="ECO:0000313" key="2">
    <source>
        <dbReference type="Proteomes" id="UP000287247"/>
    </source>
</evidence>
<name>A0A401IKZ1_APHSA</name>
<proteinExistence type="predicted"/>
<dbReference type="AlphaFoldDB" id="A0A401IKZ1"/>
<dbReference type="OrthoDB" id="583393at2"/>
<dbReference type="Proteomes" id="UP000287247">
    <property type="component" value="Unassembled WGS sequence"/>
</dbReference>
<accession>A0A401IKZ1</accession>
<keyword evidence="2" id="KW-1185">Reference proteome</keyword>
<dbReference type="EMBL" id="BDQK01000014">
    <property type="protein sequence ID" value="GBF81911.1"/>
    <property type="molecule type" value="Genomic_DNA"/>
</dbReference>
<comment type="caution">
    <text evidence="1">The sequence shown here is derived from an EMBL/GenBank/DDBJ whole genome shotgun (WGS) entry which is preliminary data.</text>
</comment>
<sequence>MEQQTIEGTWEEILEHNAELAGQRVRLTILPDKSANSSATETLDQKLKGRVGRVHFQPSDLSERVGETFTELLAVKDSSALNQ</sequence>
<dbReference type="RefSeq" id="WP_124971357.1">
    <property type="nucleotide sequence ID" value="NZ_BDQK01000014.1"/>
</dbReference>
<protein>
    <submittedName>
        <fullName evidence="1">Uncharacterized protein</fullName>
    </submittedName>
</protein>
<reference evidence="2" key="1">
    <citation type="submission" date="2017-05" db="EMBL/GenBank/DDBJ databases">
        <title>Physiological properties and genetic analysis related to exopolysaccharide production of fresh-water unicellular cyanobacterium Aphanothece sacrum, Suizenji Nori, that has been cultured as a food source in Japan.</title>
        <authorList>
            <person name="Kanesaki Y."/>
            <person name="Yoshikawa S."/>
            <person name="Ohki K."/>
        </authorList>
    </citation>
    <scope>NUCLEOTIDE SEQUENCE [LARGE SCALE GENOMIC DNA]</scope>
    <source>
        <strain evidence="2">FPU1</strain>
    </source>
</reference>
<evidence type="ECO:0000313" key="1">
    <source>
        <dbReference type="EMBL" id="GBF81911.1"/>
    </source>
</evidence>
<gene>
    <name evidence="1" type="ORF">AsFPU1_3333</name>
</gene>